<feature type="compositionally biased region" description="Pro residues" evidence="1">
    <location>
        <begin position="131"/>
        <end position="141"/>
    </location>
</feature>
<reference evidence="2 3" key="1">
    <citation type="submission" date="2024-02" db="EMBL/GenBank/DDBJ databases">
        <title>A draft genome for the cacao thread blight pathogen Marasmius crinis-equi.</title>
        <authorList>
            <person name="Cohen S.P."/>
            <person name="Baruah I.K."/>
            <person name="Amoako-Attah I."/>
            <person name="Bukari Y."/>
            <person name="Meinhardt L.W."/>
            <person name="Bailey B.A."/>
        </authorList>
    </citation>
    <scope>NUCLEOTIDE SEQUENCE [LARGE SCALE GENOMIC DNA]</scope>
    <source>
        <strain evidence="2 3">GH-76</strain>
    </source>
</reference>
<sequence>MQQGQSQPLPPPFHHLQQAQQALASAAADYELKRRYLALLPPQQIIEICLTFDVHVPPYIKSTIWPPDLNAAIGTLQRQERSTQGTPQPNGSTSQNDAKKHEIPLMDSLLNELENLGESLSSRADESRSEPPTPAKSPPAAPTTNTVPVVAPTPQPPSQPVSTSSAVSTPAPIPAPVAPAASAP</sequence>
<protein>
    <submittedName>
        <fullName evidence="2">Uncharacterized protein</fullName>
    </submittedName>
</protein>
<evidence type="ECO:0000256" key="1">
    <source>
        <dbReference type="SAM" id="MobiDB-lite"/>
    </source>
</evidence>
<accession>A0ABR3FYN3</accession>
<comment type="caution">
    <text evidence="2">The sequence shown here is derived from an EMBL/GenBank/DDBJ whole genome shotgun (WGS) entry which is preliminary data.</text>
</comment>
<keyword evidence="3" id="KW-1185">Reference proteome</keyword>
<organism evidence="2 3">
    <name type="scientific">Marasmius crinis-equi</name>
    <dbReference type="NCBI Taxonomy" id="585013"/>
    <lineage>
        <taxon>Eukaryota</taxon>
        <taxon>Fungi</taxon>
        <taxon>Dikarya</taxon>
        <taxon>Basidiomycota</taxon>
        <taxon>Agaricomycotina</taxon>
        <taxon>Agaricomycetes</taxon>
        <taxon>Agaricomycetidae</taxon>
        <taxon>Agaricales</taxon>
        <taxon>Marasmiineae</taxon>
        <taxon>Marasmiaceae</taxon>
        <taxon>Marasmius</taxon>
    </lineage>
</organism>
<dbReference type="Proteomes" id="UP001465976">
    <property type="component" value="Unassembled WGS sequence"/>
</dbReference>
<dbReference type="EMBL" id="JBAHYK010000026">
    <property type="protein sequence ID" value="KAL0580667.1"/>
    <property type="molecule type" value="Genomic_DNA"/>
</dbReference>
<feature type="compositionally biased region" description="Low complexity" evidence="1">
    <location>
        <begin position="160"/>
        <end position="170"/>
    </location>
</feature>
<name>A0ABR3FYN3_9AGAR</name>
<feature type="region of interest" description="Disordered" evidence="1">
    <location>
        <begin position="77"/>
        <end position="184"/>
    </location>
</feature>
<evidence type="ECO:0000313" key="2">
    <source>
        <dbReference type="EMBL" id="KAL0580667.1"/>
    </source>
</evidence>
<proteinExistence type="predicted"/>
<gene>
    <name evidence="2" type="ORF">V5O48_001397</name>
</gene>
<feature type="non-terminal residue" evidence="2">
    <location>
        <position position="184"/>
    </location>
</feature>
<evidence type="ECO:0000313" key="3">
    <source>
        <dbReference type="Proteomes" id="UP001465976"/>
    </source>
</evidence>
<feature type="compositionally biased region" description="Low complexity" evidence="1">
    <location>
        <begin position="108"/>
        <end position="122"/>
    </location>
</feature>
<feature type="compositionally biased region" description="Polar residues" evidence="1">
    <location>
        <begin position="82"/>
        <end position="96"/>
    </location>
</feature>